<dbReference type="GO" id="GO:0002926">
    <property type="term" value="P:tRNA wobble base 5-methoxycarbonylmethyl-2-thiouridinylation"/>
    <property type="evidence" value="ECO:0007669"/>
    <property type="project" value="TreeGrafter"/>
</dbReference>
<dbReference type="InterPro" id="IPR056167">
    <property type="entry name" value="A-sol_ELP1"/>
</dbReference>
<dbReference type="InterPro" id="IPR056169">
    <property type="entry name" value="HB_ELP1"/>
</dbReference>
<gene>
    <name evidence="13" type="primary">ELP1</name>
    <name evidence="13" type="ORF">AXF42_Ash008720</name>
</gene>
<organism evidence="13 14">
    <name type="scientific">Apostasia shenzhenica</name>
    <dbReference type="NCBI Taxonomy" id="1088818"/>
    <lineage>
        <taxon>Eukaryota</taxon>
        <taxon>Viridiplantae</taxon>
        <taxon>Streptophyta</taxon>
        <taxon>Embryophyta</taxon>
        <taxon>Tracheophyta</taxon>
        <taxon>Spermatophyta</taxon>
        <taxon>Magnoliopsida</taxon>
        <taxon>Liliopsida</taxon>
        <taxon>Asparagales</taxon>
        <taxon>Orchidaceae</taxon>
        <taxon>Apostasioideae</taxon>
        <taxon>Apostasia</taxon>
    </lineage>
</organism>
<feature type="domain" description="ELP1 N-terminal second beta-propeller" evidence="9">
    <location>
        <begin position="360"/>
        <end position="686"/>
    </location>
</feature>
<evidence type="ECO:0000256" key="6">
    <source>
        <dbReference type="PIRNR" id="PIRNR017233"/>
    </source>
</evidence>
<feature type="domain" description="ELP1 first N-terminal beta-propeller" evidence="8">
    <location>
        <begin position="1"/>
        <end position="162"/>
    </location>
</feature>
<dbReference type="STRING" id="1088818.A0A2I0B270"/>
<evidence type="ECO:0000313" key="14">
    <source>
        <dbReference type="Proteomes" id="UP000236161"/>
    </source>
</evidence>
<feature type="region of interest" description="Disordered" evidence="7">
    <location>
        <begin position="1197"/>
        <end position="1222"/>
    </location>
</feature>
<evidence type="ECO:0000259" key="12">
    <source>
        <dbReference type="Pfam" id="PF23936"/>
    </source>
</evidence>
<evidence type="ECO:0000259" key="10">
    <source>
        <dbReference type="Pfam" id="PF23878"/>
    </source>
</evidence>
<comment type="pathway">
    <text evidence="1">tRNA modification; 5-methoxycarbonylmethyl-2-thiouridine-tRNA biosynthesis.</text>
</comment>
<comment type="subcellular location">
    <subcellularLocation>
        <location evidence="6">Cytoplasm</location>
    </subcellularLocation>
    <subcellularLocation>
        <location evidence="6">Nucleus</location>
    </subcellularLocation>
</comment>
<dbReference type="Proteomes" id="UP000236161">
    <property type="component" value="Unassembled WGS sequence"/>
</dbReference>
<dbReference type="Gene3D" id="2.130.10.10">
    <property type="entry name" value="YVTN repeat-like/Quinoprotein amine dehydrogenase"/>
    <property type="match status" value="1"/>
</dbReference>
<evidence type="ECO:0000313" key="13">
    <source>
        <dbReference type="EMBL" id="PKA61888.1"/>
    </source>
</evidence>
<dbReference type="GO" id="GO:0005829">
    <property type="term" value="C:cytosol"/>
    <property type="evidence" value="ECO:0007669"/>
    <property type="project" value="TreeGrafter"/>
</dbReference>
<dbReference type="GO" id="GO:0033588">
    <property type="term" value="C:elongator holoenzyme complex"/>
    <property type="evidence" value="ECO:0007669"/>
    <property type="project" value="InterPro"/>
</dbReference>
<keyword evidence="4" id="KW-0819">tRNA processing</keyword>
<keyword evidence="6" id="KW-0539">Nucleus</keyword>
<comment type="function">
    <text evidence="6">Component of the elongator complex which is required for multiple tRNA modifications, including mcm5U (5-methoxycarbonylmethyl uridine), mcm5s2U (5-methoxycarbonylmethyl-2-thiouridine), and ncm5U (5-carbamoylmethyl uridine). The elongator complex catalyzes formation of carboxymethyluridine in the wobble base at position 34 in tRNAs.</text>
</comment>
<keyword evidence="14" id="KW-1185">Reference proteome</keyword>
<dbReference type="Pfam" id="PF23797">
    <property type="entry name" value="Beta-prop_ELP1_2nd"/>
    <property type="match status" value="1"/>
</dbReference>
<evidence type="ECO:0000256" key="7">
    <source>
        <dbReference type="SAM" id="MobiDB-lite"/>
    </source>
</evidence>
<dbReference type="UniPathway" id="UPA00988"/>
<feature type="domain" description="ELP1 first N-terminal beta-propeller" evidence="8">
    <location>
        <begin position="177"/>
        <end position="327"/>
    </location>
</feature>
<accession>A0A2I0B270</accession>
<evidence type="ECO:0000259" key="8">
    <source>
        <dbReference type="Pfam" id="PF04762"/>
    </source>
</evidence>
<dbReference type="InterPro" id="IPR056166">
    <property type="entry name" value="TPR_ELP1"/>
</dbReference>
<dbReference type="PIRSF" id="PIRSF017233">
    <property type="entry name" value="IKAP"/>
    <property type="match status" value="1"/>
</dbReference>
<evidence type="ECO:0000259" key="11">
    <source>
        <dbReference type="Pfam" id="PF23925"/>
    </source>
</evidence>
<evidence type="ECO:0000256" key="4">
    <source>
        <dbReference type="ARBA" id="ARBA00022694"/>
    </source>
</evidence>
<dbReference type="InterPro" id="IPR006849">
    <property type="entry name" value="Elp1"/>
</dbReference>
<feature type="domain" description="ELP1 three-helical bundle" evidence="12">
    <location>
        <begin position="1113"/>
        <end position="1269"/>
    </location>
</feature>
<feature type="domain" description="ELP1 alpha-solenoid" evidence="11">
    <location>
        <begin position="711"/>
        <end position="931"/>
    </location>
</feature>
<proteinExistence type="inferred from homology"/>
<dbReference type="PANTHER" id="PTHR12747:SF0">
    <property type="entry name" value="ELONGATOR COMPLEX PROTEIN 1"/>
    <property type="match status" value="1"/>
</dbReference>
<dbReference type="InterPro" id="IPR015943">
    <property type="entry name" value="WD40/YVTN_repeat-like_dom_sf"/>
</dbReference>
<dbReference type="Pfam" id="PF23925">
    <property type="entry name" value="A-sol_ELP1"/>
    <property type="match status" value="1"/>
</dbReference>
<dbReference type="Pfam" id="PF23936">
    <property type="entry name" value="HB_ELP1"/>
    <property type="match status" value="1"/>
</dbReference>
<dbReference type="SUPFAM" id="SSF69322">
    <property type="entry name" value="Tricorn protease domain 2"/>
    <property type="match status" value="1"/>
</dbReference>
<evidence type="ECO:0000256" key="3">
    <source>
        <dbReference type="ARBA" id="ARBA00022490"/>
    </source>
</evidence>
<comment type="similarity">
    <text evidence="2 6">Belongs to the ELP1/IKA1 family.</text>
</comment>
<dbReference type="GO" id="GO:0000049">
    <property type="term" value="F:tRNA binding"/>
    <property type="evidence" value="ECO:0007669"/>
    <property type="project" value="TreeGrafter"/>
</dbReference>
<keyword evidence="3 6" id="KW-0963">Cytoplasm</keyword>
<dbReference type="Pfam" id="PF04762">
    <property type="entry name" value="Beta-prop_ELP1_1st"/>
    <property type="match status" value="2"/>
</dbReference>
<dbReference type="EMBL" id="KZ451923">
    <property type="protein sequence ID" value="PKA61888.1"/>
    <property type="molecule type" value="Genomic_DNA"/>
</dbReference>
<sequence length="1326" mass="148861">MKNLKLASAHSFNLDLQSEDEALHLSAFDIERNRLFLASSANIIYSFQLPSSEKAKSWSNYVQSPQRDPVVMECGDFISAMDYLIEKDSLVLGTSNGCLLLHNIDGNATEIVGRVEGGVKSIACSPDGALLAVTAGLGQLLVLTHDWDVLHETSLNPEVTESGAMGDADGYSCSQFQAPITWRADGKYFATLGGLHEHYLQKLRVWERENGMLHSATEAKVFMDAAIDWMPSGAKVAAAYDRKAENKCPLVVFFEKNGLERSYFPVDELVEINNIKWNCGSDLLAISVTCNKHDAVKVWYFSNNHWYLKQEIRFSKKDGMKFMWDPTKPMHLICWTLNGRIMTYNFVWISAVTEDSIALVVDGSKLLVSPLSLSIMPPPMSLFTLKFPNSIQEVSFLCKNSKSQLAACLTDSSLCVAELPRIISWEHLEGKELKIDTLCSDLHLGKIMHLMWLDSHLLLGVSMNECDLCSPVSWRESDLTHHKVGSPTNYYLLEVEVVCSEDSVPDLINSSGWRATLLRTSPLEGPVVGLVSNPCKRDSAFVQMEGGSIFEYSSTFAPRNLQLCELNPEYGFSASCPWMNAIIVSDNGLTKTLLFGLDYNGNLRVGKRTFCRNCSSFTFYSNNYADSKFVTHLILTTKQDLLFIFSMDDILHGNIEMKIEEYNDIRRQRDKVNDCINLWERGAKLVGALHGDEAAVILQSNRGNLECIYPRKMVITSILHTLEQRRFKDALLMVRRHRIDFNFIIDCFGWQTFVKSAEEFVNQVSNLAHITEFVSSIKNGNVMDALYKDRIFTQPHGTSNVIADDSRNVVTESKVNSVLWAIRKALEEQVQENPSRELCILTTLARNEPPALEEALKRIKTIREMELSGVNDARMEAYPSAEECLKHLLWLTDPEAVFEAALGLYDLNLAAIVALNSQKDPKEFVPYLKELEGLPPSIMRYKIDLRLQRFESALKHIFSAGEGYHDECMNLIKNNPQLFPIGLELFACNFIRNEIMEAWGDHLHDEKCFQDAAAAFLSCSSFQKALKAYHGCGDWKGMLTVGSLMGLGKDNLFQLANELSEEFQALGKPAEAAKISLEYCNDVGRGVGCYIMAREWEEALRISYLHEREDLTSNVADAASECASALMSEYRESSEKVGKYLARYLAVRQRRIILASKIHSEDNLMKDIDYDSVSEISSSLSEMSAYTARTLKDSVASSSSTTVSKARQMNSRRHKGGKIRAGSPGEEMALVEHLKGMSLTEACQIELKSLLLALITLGKGETARQLQLAALNFQLTQRAAVKLAEDTMNTDWMDENTHSLEHYIKNLKGTGHSQTESWQLVILPHL</sequence>
<dbReference type="GO" id="GO:0005634">
    <property type="term" value="C:nucleus"/>
    <property type="evidence" value="ECO:0007669"/>
    <property type="project" value="UniProtKB-SubCell"/>
</dbReference>
<name>A0A2I0B270_9ASPA</name>
<dbReference type="InterPro" id="IPR056165">
    <property type="entry name" value="Beta-prop_ELP1_2nd"/>
</dbReference>
<evidence type="ECO:0000256" key="2">
    <source>
        <dbReference type="ARBA" id="ARBA00006086"/>
    </source>
</evidence>
<evidence type="ECO:0000256" key="5">
    <source>
        <dbReference type="ARBA" id="ARBA00029535"/>
    </source>
</evidence>
<dbReference type="InterPro" id="IPR056164">
    <property type="entry name" value="Beta-prop_ELP1_1st"/>
</dbReference>
<dbReference type="PANTHER" id="PTHR12747">
    <property type="entry name" value="ELONGATOR COMPLEX PROTEIN 1"/>
    <property type="match status" value="1"/>
</dbReference>
<dbReference type="Gene3D" id="1.25.40.470">
    <property type="match status" value="1"/>
</dbReference>
<feature type="domain" description="ELP1 TPR" evidence="10">
    <location>
        <begin position="940"/>
        <end position="1101"/>
    </location>
</feature>
<dbReference type="Pfam" id="PF23878">
    <property type="entry name" value="TPR_ELP1"/>
    <property type="match status" value="1"/>
</dbReference>
<evidence type="ECO:0000259" key="9">
    <source>
        <dbReference type="Pfam" id="PF23797"/>
    </source>
</evidence>
<evidence type="ECO:0000256" key="1">
    <source>
        <dbReference type="ARBA" id="ARBA00005043"/>
    </source>
</evidence>
<protein>
    <recommendedName>
        <fullName evidence="5 6">Elongator complex protein 1</fullName>
    </recommendedName>
</protein>
<dbReference type="OrthoDB" id="40048at2759"/>
<reference evidence="13 14" key="1">
    <citation type="journal article" date="2017" name="Nature">
        <title>The Apostasia genome and the evolution of orchids.</title>
        <authorList>
            <person name="Zhang G.Q."/>
            <person name="Liu K.W."/>
            <person name="Li Z."/>
            <person name="Lohaus R."/>
            <person name="Hsiao Y.Y."/>
            <person name="Niu S.C."/>
            <person name="Wang J.Y."/>
            <person name="Lin Y.C."/>
            <person name="Xu Q."/>
            <person name="Chen L.J."/>
            <person name="Yoshida K."/>
            <person name="Fujiwara S."/>
            <person name="Wang Z.W."/>
            <person name="Zhang Y.Q."/>
            <person name="Mitsuda N."/>
            <person name="Wang M."/>
            <person name="Liu G.H."/>
            <person name="Pecoraro L."/>
            <person name="Huang H.X."/>
            <person name="Xiao X.J."/>
            <person name="Lin M."/>
            <person name="Wu X.Y."/>
            <person name="Wu W.L."/>
            <person name="Chen Y.Y."/>
            <person name="Chang S.B."/>
            <person name="Sakamoto S."/>
            <person name="Ohme-Takagi M."/>
            <person name="Yagi M."/>
            <person name="Zeng S.J."/>
            <person name="Shen C.Y."/>
            <person name="Yeh C.M."/>
            <person name="Luo Y.B."/>
            <person name="Tsai W.C."/>
            <person name="Van de Peer Y."/>
            <person name="Liu Z.J."/>
        </authorList>
    </citation>
    <scope>NUCLEOTIDE SEQUENCE [LARGE SCALE GENOMIC DNA]</scope>
    <source>
        <strain evidence="14">cv. Shenzhen</strain>
        <tissue evidence="13">Stem</tissue>
    </source>
</reference>